<dbReference type="Proteomes" id="UP001283361">
    <property type="component" value="Unassembled WGS sequence"/>
</dbReference>
<feature type="region of interest" description="Disordered" evidence="1">
    <location>
        <begin position="423"/>
        <end position="460"/>
    </location>
</feature>
<dbReference type="EMBL" id="JAWDGP010004069">
    <property type="protein sequence ID" value="KAK3768109.1"/>
    <property type="molecule type" value="Genomic_DNA"/>
</dbReference>
<feature type="compositionally biased region" description="Basic and acidic residues" evidence="1">
    <location>
        <begin position="844"/>
        <end position="865"/>
    </location>
</feature>
<comment type="caution">
    <text evidence="2">The sequence shown here is derived from an EMBL/GenBank/DDBJ whole genome shotgun (WGS) entry which is preliminary data.</text>
</comment>
<organism evidence="2 3">
    <name type="scientific">Elysia crispata</name>
    <name type="common">lettuce slug</name>
    <dbReference type="NCBI Taxonomy" id="231223"/>
    <lineage>
        <taxon>Eukaryota</taxon>
        <taxon>Metazoa</taxon>
        <taxon>Spiralia</taxon>
        <taxon>Lophotrochozoa</taxon>
        <taxon>Mollusca</taxon>
        <taxon>Gastropoda</taxon>
        <taxon>Heterobranchia</taxon>
        <taxon>Euthyneura</taxon>
        <taxon>Panpulmonata</taxon>
        <taxon>Sacoglossa</taxon>
        <taxon>Placobranchoidea</taxon>
        <taxon>Plakobranchidae</taxon>
        <taxon>Elysia</taxon>
    </lineage>
</organism>
<protein>
    <submittedName>
        <fullName evidence="2">Uncharacterized protein</fullName>
    </submittedName>
</protein>
<feature type="region of interest" description="Disordered" evidence="1">
    <location>
        <begin position="548"/>
        <end position="585"/>
    </location>
</feature>
<feature type="compositionally biased region" description="Polar residues" evidence="1">
    <location>
        <begin position="75"/>
        <end position="95"/>
    </location>
</feature>
<feature type="compositionally biased region" description="Polar residues" evidence="1">
    <location>
        <begin position="448"/>
        <end position="459"/>
    </location>
</feature>
<proteinExistence type="predicted"/>
<feature type="compositionally biased region" description="Basic and acidic residues" evidence="1">
    <location>
        <begin position="1043"/>
        <end position="1059"/>
    </location>
</feature>
<feature type="region of interest" description="Disordered" evidence="1">
    <location>
        <begin position="384"/>
        <end position="406"/>
    </location>
</feature>
<keyword evidence="3" id="KW-1185">Reference proteome</keyword>
<feature type="compositionally biased region" description="Basic and acidic residues" evidence="1">
    <location>
        <begin position="1383"/>
        <end position="1394"/>
    </location>
</feature>
<feature type="region of interest" description="Disordered" evidence="1">
    <location>
        <begin position="21"/>
        <end position="101"/>
    </location>
</feature>
<feature type="region of interest" description="Disordered" evidence="1">
    <location>
        <begin position="1015"/>
        <end position="1060"/>
    </location>
</feature>
<feature type="compositionally biased region" description="Basic and acidic residues" evidence="1">
    <location>
        <begin position="37"/>
        <end position="48"/>
    </location>
</feature>
<feature type="compositionally biased region" description="Basic and acidic residues" evidence="1">
    <location>
        <begin position="135"/>
        <end position="145"/>
    </location>
</feature>
<gene>
    <name evidence="2" type="ORF">RRG08_004650</name>
</gene>
<feature type="region of interest" description="Disordered" evidence="1">
    <location>
        <begin position="1195"/>
        <end position="1235"/>
    </location>
</feature>
<feature type="compositionally biased region" description="Polar residues" evidence="1">
    <location>
        <begin position="1373"/>
        <end position="1382"/>
    </location>
</feature>
<feature type="compositionally biased region" description="Polar residues" evidence="1">
    <location>
        <begin position="1026"/>
        <end position="1042"/>
    </location>
</feature>
<feature type="region of interest" description="Disordered" evidence="1">
    <location>
        <begin position="114"/>
        <end position="174"/>
    </location>
</feature>
<reference evidence="2" key="1">
    <citation type="journal article" date="2023" name="G3 (Bethesda)">
        <title>A reference genome for the long-term kleptoplast-retaining sea slug Elysia crispata morphotype clarki.</title>
        <authorList>
            <person name="Eastman K.E."/>
            <person name="Pendleton A.L."/>
            <person name="Shaikh M.A."/>
            <person name="Suttiyut T."/>
            <person name="Ogas R."/>
            <person name="Tomko P."/>
            <person name="Gavelis G."/>
            <person name="Widhalm J.R."/>
            <person name="Wisecaver J.H."/>
        </authorList>
    </citation>
    <scope>NUCLEOTIDE SEQUENCE</scope>
    <source>
        <strain evidence="2">ECLA1</strain>
    </source>
</reference>
<sequence>MAGSAVESLIAISDTMCPPLAQPTPVGSGNFFGPWLTDDRWSPRKHPPDSTVSPRKKGTPRINQLSKSLPRRLSLYTSANINNSPYGAQRSQTPVEDSVPRRSKLRLTARARTFVTSSGSRKHVKIKNLGRKGSKISEKGKRGEEETAEEEGLGWEDEDEDEDSTRVTKPPHFQKPSLPALITLTSNTNDIRSTFALGRQLELPLPKVYVSVAQKQSARTSRASSATSPVTTYNSFPTYPQDQGVMNPLASRGTWQADTNLPISFGNSAARGSSFTYNSNGGGRDVSQCRAEALKKALEMRNPPPPTHSYEDISDHIRHYRIHCTVLGTGRFSLANEREQRDVKPVQWQDLFPHRPLTAATSVVDVPIFRFSVADFRIQTAPSVKGYRSSSSPLPRAATPKHLTPEDEASKFGARFAEQTNSHLDEACSDTSTVSDEKFEVKKDEKPTNVTSDSKSGSLQLEERFARASRISSFTVYNDSIQQVTNASSDQRGEDNEYMQYLRSKDSSIRQSGNKQKTSKDSNCNDKVTKDIKLVSIIETQNAGIKQNLDPRGAISEEEQSESNQPKSKKKNKKEPKLMKGSNFASKKCEGQYGPSIKPQPKHTSSGLISRGRYFSAHSHEDTRLPAPKLVVDAERLRESVEEKIAEGESKFRSSLNEAIMNQILARRGNKRLWQKIGTRDAGVFNASRDKKSASVNQTSDTDAVKALQNMQEQSNGSERENYSDEEDISGKLNDQGDNSRFLTEDDQQDEVEDTAMLPPRKNLGLVTSYDFKGYVEALRAKTERFIGGKDDPDGEDELLGIDSAGRKGSPVSFVAGKKRNWRPKESRIRSAARGGRYRLRYPRKSETRSRSRDTHSDDAADFPRHSTSARLKYKPTSPATSAFVIAAPPNSSTTGVGGRSVVLPLEDFMEMAVEGKDQSFADWKTCLNNSSLGSMSKSQGQRSRSDGLLKVVSFATPVNQFIFAKKITFDSTESLGVFPSSNKKADTLEENRSEPAGKVVQSSRYRLRLSDFGLPGTFQRRGKSKANTELQNQKTPRVSSKNKGDEKIETEEEHDKNLVDTLDEEISNIRELHESIDSVNKDIQDQIEAPTQNRENTSSQIVNDRSARNDTSERVNPVTQDVKWRAESLTEGSIYKSIKESSKPPRGRSVSAEAHACLRKEILRLMGYRKSATASRTGENDLQTAVEGRKNSLTDMDIKGLPGSKLVNEEGKDISPKAEKPVPTSNSSQAPGAFSFRYNRQNSSLSPRRLRLKHTVRRFSERDRSLSPSNVHRYFHRRRSSTEVCQDMDLNVPPLTIQGGGLTRPAPETTKMTSDDTTLKVSCEDRARLSKSFSTVTDQTKDEEAESKACGIVLSTRELKPTKDCFLTTASAAQVTEQPQESSDKSESNDVLKKPKILSKKTTKYVRFSVDL</sequence>
<evidence type="ECO:0000313" key="3">
    <source>
        <dbReference type="Proteomes" id="UP001283361"/>
    </source>
</evidence>
<feature type="region of interest" description="Disordered" evidence="1">
    <location>
        <begin position="1373"/>
        <end position="1395"/>
    </location>
</feature>
<feature type="compositionally biased region" description="Acidic residues" evidence="1">
    <location>
        <begin position="146"/>
        <end position="163"/>
    </location>
</feature>
<evidence type="ECO:0000256" key="1">
    <source>
        <dbReference type="SAM" id="MobiDB-lite"/>
    </source>
</evidence>
<feature type="compositionally biased region" description="Basic and acidic residues" evidence="1">
    <location>
        <begin position="1208"/>
        <end position="1221"/>
    </location>
</feature>
<accession>A0AAE0ZEW1</accession>
<feature type="region of interest" description="Disordered" evidence="1">
    <location>
        <begin position="711"/>
        <end position="753"/>
    </location>
</feature>
<feature type="compositionally biased region" description="Basic residues" evidence="1">
    <location>
        <begin position="120"/>
        <end position="134"/>
    </location>
</feature>
<feature type="compositionally biased region" description="Polar residues" evidence="1">
    <location>
        <begin position="1090"/>
        <end position="1104"/>
    </location>
</feature>
<name>A0AAE0ZEW1_9GAST</name>
<evidence type="ECO:0000313" key="2">
    <source>
        <dbReference type="EMBL" id="KAK3768109.1"/>
    </source>
</evidence>
<feature type="region of interest" description="Disordered" evidence="1">
    <location>
        <begin position="503"/>
        <end position="525"/>
    </location>
</feature>
<feature type="compositionally biased region" description="Basic and acidic residues" evidence="1">
    <location>
        <begin position="435"/>
        <end position="447"/>
    </location>
</feature>
<feature type="region of interest" description="Disordered" evidence="1">
    <location>
        <begin position="1292"/>
        <end position="1317"/>
    </location>
</feature>
<feature type="region of interest" description="Disordered" evidence="1">
    <location>
        <begin position="1089"/>
        <end position="1117"/>
    </location>
</feature>
<feature type="region of interest" description="Disordered" evidence="1">
    <location>
        <begin position="789"/>
        <end position="874"/>
    </location>
</feature>